<evidence type="ECO:0000313" key="1">
    <source>
        <dbReference type="EMBL" id="TQD69373.1"/>
    </source>
</evidence>
<dbReference type="EMBL" id="VIEB01003776">
    <property type="protein sequence ID" value="TQD69373.1"/>
    <property type="molecule type" value="Genomic_DNA"/>
</dbReference>
<accession>A0A540K575</accession>
<dbReference type="AlphaFoldDB" id="A0A540K575"/>
<name>A0A540K575_MALBA</name>
<keyword evidence="2" id="KW-1185">Reference proteome</keyword>
<dbReference type="STRING" id="106549.A0A540K575"/>
<dbReference type="PANTHER" id="PTHR46999">
    <property type="entry name" value="ALPHA-GLUCAN WATER DIKINASE 1, CHLOROPLASTIC-RELATED"/>
    <property type="match status" value="1"/>
</dbReference>
<dbReference type="Proteomes" id="UP000315295">
    <property type="component" value="Unassembled WGS sequence"/>
</dbReference>
<comment type="caution">
    <text evidence="1">The sequence shown here is derived from an EMBL/GenBank/DDBJ whole genome shotgun (WGS) entry which is preliminary data.</text>
</comment>
<sequence length="144" mass="15833">MKEHFLVIVKGLGETLVGAYPGRALSFITKKSNLNSPVVTGYPSKPIGLYSKQSIIFRSDSNAEDLEGYAGAGLYDSVIMDKEEKIVLDYSRDRLTIDRPFQVSVLSRIAEAGKIVEGIYGHPQDIEGVVKDGVIYVVQSRPQI</sequence>
<dbReference type="SUPFAM" id="SSF56059">
    <property type="entry name" value="Glutathione synthetase ATP-binding domain-like"/>
    <property type="match status" value="1"/>
</dbReference>
<proteinExistence type="predicted"/>
<protein>
    <recommendedName>
        <fullName evidence="3">Pyruvate phosphate dikinase AMP/ATP-binding domain-containing protein</fullName>
    </recommendedName>
</protein>
<reference evidence="1 2" key="1">
    <citation type="journal article" date="2019" name="G3 (Bethesda)">
        <title>Sequencing of a Wild Apple (Malus baccata) Genome Unravels the Differences Between Cultivated and Wild Apple Species Regarding Disease Resistance and Cold Tolerance.</title>
        <authorList>
            <person name="Chen X."/>
        </authorList>
    </citation>
    <scope>NUCLEOTIDE SEQUENCE [LARGE SCALE GENOMIC DNA]</scope>
    <source>
        <strain evidence="2">cv. Shandingzi</strain>
        <tissue evidence="1">Leaves</tissue>
    </source>
</reference>
<evidence type="ECO:0008006" key="3">
    <source>
        <dbReference type="Google" id="ProtNLM"/>
    </source>
</evidence>
<evidence type="ECO:0000313" key="2">
    <source>
        <dbReference type="Proteomes" id="UP000315295"/>
    </source>
</evidence>
<gene>
    <name evidence="1" type="ORF">C1H46_045094</name>
</gene>
<dbReference type="Gene3D" id="3.30.470.20">
    <property type="entry name" value="ATP-grasp fold, B domain"/>
    <property type="match status" value="1"/>
</dbReference>
<dbReference type="PANTHER" id="PTHR46999:SF4">
    <property type="entry name" value="ALPHA-GLUCAN WATER DIKINASE 2"/>
    <property type="match status" value="1"/>
</dbReference>
<organism evidence="1 2">
    <name type="scientific">Malus baccata</name>
    <name type="common">Siberian crab apple</name>
    <name type="synonym">Pyrus baccata</name>
    <dbReference type="NCBI Taxonomy" id="106549"/>
    <lineage>
        <taxon>Eukaryota</taxon>
        <taxon>Viridiplantae</taxon>
        <taxon>Streptophyta</taxon>
        <taxon>Embryophyta</taxon>
        <taxon>Tracheophyta</taxon>
        <taxon>Spermatophyta</taxon>
        <taxon>Magnoliopsida</taxon>
        <taxon>eudicotyledons</taxon>
        <taxon>Gunneridae</taxon>
        <taxon>Pentapetalae</taxon>
        <taxon>rosids</taxon>
        <taxon>fabids</taxon>
        <taxon>Rosales</taxon>
        <taxon>Rosaceae</taxon>
        <taxon>Amygdaloideae</taxon>
        <taxon>Maleae</taxon>
        <taxon>Malus</taxon>
    </lineage>
</organism>